<dbReference type="PANTHER" id="PTHR37953:SF1">
    <property type="entry name" value="UPF0127 PROTEIN MJ1496"/>
    <property type="match status" value="1"/>
</dbReference>
<sequence length="158" mass="17382">MHKFYLLTGLSGPVFFRTLIALILTGLALVPAMTRAMLLPTAQLMVDTHSISAEIAATDESRSRGLMQRQSLPPDHGMLFVFQEVGKPCFWMKNTPLPLSIAFIDAQGVIVNIADMQAHSLDSHCPAGPVIYALEMEQGWFRQHQVKAGASVKNLPRP</sequence>
<evidence type="ECO:0000313" key="1">
    <source>
        <dbReference type="EMBL" id="PLC48438.1"/>
    </source>
</evidence>
<accession>A0A2N4U097</accession>
<name>A0A2N4U097_9BURK</name>
<dbReference type="Pfam" id="PF02643">
    <property type="entry name" value="DUF192"/>
    <property type="match status" value="1"/>
</dbReference>
<gene>
    <name evidence="1" type="ORF">CR159_18055</name>
</gene>
<keyword evidence="2" id="KW-1185">Reference proteome</keyword>
<reference evidence="1 2" key="1">
    <citation type="submission" date="2017-10" db="EMBL/GenBank/DDBJ databases">
        <title>Two draft genome sequences of Pusillimonas sp. strains isolated from a nitrate- and radionuclide-contaminated groundwater in Russia.</title>
        <authorList>
            <person name="Grouzdev D.S."/>
            <person name="Tourova T.P."/>
            <person name="Goeva M.A."/>
            <person name="Babich T.L."/>
            <person name="Sokolova D.S."/>
            <person name="Abdullin R."/>
            <person name="Poltaraus A.B."/>
            <person name="Toshchakov S.V."/>
            <person name="Nazina T.N."/>
        </authorList>
    </citation>
    <scope>NUCLEOTIDE SEQUENCE [LARGE SCALE GENOMIC DNA]</scope>
    <source>
        <strain evidence="1 2">JR1/69-3-13</strain>
    </source>
</reference>
<dbReference type="Gene3D" id="2.60.120.1140">
    <property type="entry name" value="Protein of unknown function DUF192"/>
    <property type="match status" value="1"/>
</dbReference>
<dbReference type="EMBL" id="PDNW01000020">
    <property type="protein sequence ID" value="PLC48438.1"/>
    <property type="molecule type" value="Genomic_DNA"/>
</dbReference>
<dbReference type="OrthoDB" id="5526466at2"/>
<dbReference type="InterPro" id="IPR003795">
    <property type="entry name" value="DUF192"/>
</dbReference>
<dbReference type="PANTHER" id="PTHR37953">
    <property type="entry name" value="UPF0127 PROTEIN MJ1496"/>
    <property type="match status" value="1"/>
</dbReference>
<dbReference type="InterPro" id="IPR038695">
    <property type="entry name" value="Saro_0823-like_sf"/>
</dbReference>
<organism evidence="1 2">
    <name type="scientific">Pollutimonas subterranea</name>
    <dbReference type="NCBI Taxonomy" id="2045210"/>
    <lineage>
        <taxon>Bacteria</taxon>
        <taxon>Pseudomonadati</taxon>
        <taxon>Pseudomonadota</taxon>
        <taxon>Betaproteobacteria</taxon>
        <taxon>Burkholderiales</taxon>
        <taxon>Alcaligenaceae</taxon>
        <taxon>Pollutimonas</taxon>
    </lineage>
</organism>
<comment type="caution">
    <text evidence="1">The sequence shown here is derived from an EMBL/GenBank/DDBJ whole genome shotgun (WGS) entry which is preliminary data.</text>
</comment>
<dbReference type="Proteomes" id="UP000234190">
    <property type="component" value="Unassembled WGS sequence"/>
</dbReference>
<proteinExistence type="predicted"/>
<protein>
    <recommendedName>
        <fullName evidence="3">DUF192 domain-containing protein</fullName>
    </recommendedName>
</protein>
<evidence type="ECO:0000313" key="2">
    <source>
        <dbReference type="Proteomes" id="UP000234190"/>
    </source>
</evidence>
<evidence type="ECO:0008006" key="3">
    <source>
        <dbReference type="Google" id="ProtNLM"/>
    </source>
</evidence>
<dbReference type="AlphaFoldDB" id="A0A2N4U097"/>